<dbReference type="GO" id="GO:0022857">
    <property type="term" value="F:transmembrane transporter activity"/>
    <property type="evidence" value="ECO:0007669"/>
    <property type="project" value="InterPro"/>
</dbReference>
<protein>
    <submittedName>
        <fullName evidence="7">MFS transporter</fullName>
    </submittedName>
</protein>
<organism evidence="7 8">
    <name type="scientific">Alicyclobacillus acidoterrestris (strain ATCC 49025 / DSM 3922 / CIP 106132 / NCIMB 13137 / GD3B)</name>
    <dbReference type="NCBI Taxonomy" id="1356854"/>
    <lineage>
        <taxon>Bacteria</taxon>
        <taxon>Bacillati</taxon>
        <taxon>Bacillota</taxon>
        <taxon>Bacilli</taxon>
        <taxon>Bacillales</taxon>
        <taxon>Alicyclobacillaceae</taxon>
        <taxon>Alicyclobacillus</taxon>
    </lineage>
</organism>
<evidence type="ECO:0000256" key="4">
    <source>
        <dbReference type="ARBA" id="ARBA00022692"/>
    </source>
</evidence>
<keyword evidence="2" id="KW-0813">Transport</keyword>
<keyword evidence="6" id="KW-0472">Membrane</keyword>
<dbReference type="Proteomes" id="UP000829401">
    <property type="component" value="Chromosome"/>
</dbReference>
<evidence type="ECO:0000313" key="7">
    <source>
        <dbReference type="EMBL" id="UNO50056.1"/>
    </source>
</evidence>
<dbReference type="EMBL" id="CP080467">
    <property type="protein sequence ID" value="UNO50056.1"/>
    <property type="molecule type" value="Genomic_DNA"/>
</dbReference>
<dbReference type="Gene3D" id="1.20.1250.20">
    <property type="entry name" value="MFS general substrate transporter like domains"/>
    <property type="match status" value="2"/>
</dbReference>
<dbReference type="AlphaFoldDB" id="T0CU42"/>
<dbReference type="InterPro" id="IPR020846">
    <property type="entry name" value="MFS_dom"/>
</dbReference>
<evidence type="ECO:0000256" key="6">
    <source>
        <dbReference type="ARBA" id="ARBA00023136"/>
    </source>
</evidence>
<dbReference type="InterPro" id="IPR036259">
    <property type="entry name" value="MFS_trans_sf"/>
</dbReference>
<evidence type="ECO:0000256" key="1">
    <source>
        <dbReference type="ARBA" id="ARBA00004651"/>
    </source>
</evidence>
<proteinExistence type="predicted"/>
<dbReference type="PANTHER" id="PTHR43124">
    <property type="entry name" value="PURINE EFFLUX PUMP PBUE"/>
    <property type="match status" value="1"/>
</dbReference>
<accession>A0A9E6ZLV1</accession>
<keyword evidence="4" id="KW-0812">Transmembrane</keyword>
<keyword evidence="3" id="KW-1003">Cell membrane</keyword>
<evidence type="ECO:0000256" key="5">
    <source>
        <dbReference type="ARBA" id="ARBA00022989"/>
    </source>
</evidence>
<dbReference type="InterPro" id="IPR050189">
    <property type="entry name" value="MFS_Efflux_Transporters"/>
</dbReference>
<evidence type="ECO:0000313" key="8">
    <source>
        <dbReference type="Proteomes" id="UP000829401"/>
    </source>
</evidence>
<evidence type="ECO:0000256" key="3">
    <source>
        <dbReference type="ARBA" id="ARBA00022475"/>
    </source>
</evidence>
<keyword evidence="8" id="KW-1185">Reference proteome</keyword>
<keyword evidence="5" id="KW-1133">Transmembrane helix</keyword>
<evidence type="ECO:0000256" key="2">
    <source>
        <dbReference type="ARBA" id="ARBA00022448"/>
    </source>
</evidence>
<dbReference type="InterPro" id="IPR011701">
    <property type="entry name" value="MFS"/>
</dbReference>
<dbReference type="PANTHER" id="PTHR43124:SF3">
    <property type="entry name" value="CHLORAMPHENICOL EFFLUX PUMP RV0191"/>
    <property type="match status" value="1"/>
</dbReference>
<name>T0CU42_ALIAG</name>
<dbReference type="eggNOG" id="COG2814">
    <property type="taxonomic scope" value="Bacteria"/>
</dbReference>
<accession>T0CU42</accession>
<dbReference type="Pfam" id="PF07690">
    <property type="entry name" value="MFS_1"/>
    <property type="match status" value="1"/>
</dbReference>
<dbReference type="RefSeq" id="WP_021297973.1">
    <property type="nucleotide sequence ID" value="NZ_AURB01000165.1"/>
</dbReference>
<dbReference type="PROSITE" id="PS50850">
    <property type="entry name" value="MFS"/>
    <property type="match status" value="1"/>
</dbReference>
<dbReference type="STRING" id="1356854.N007_14075"/>
<dbReference type="OrthoDB" id="9810492at2"/>
<dbReference type="GO" id="GO:0005886">
    <property type="term" value="C:plasma membrane"/>
    <property type="evidence" value="ECO:0007669"/>
    <property type="project" value="UniProtKB-SubCell"/>
</dbReference>
<sequence length="420" mass="45264">MEKKSQFWSYQNDIILMMFFAFGLVFMDRQSITFLSPFIIPALHLNNAQVGMFASALSVCWGVSAWLFSSFSDIIGSRKRVLVIFIIVFGLASILSGVVGSFLGMILARGLMGLSEGPVFPIGASAVKASSTASRQGFNIGFVQSASGLLGSAIAPLIVVSLATAFNWRAAFYLLAIPALILAAIVAKYMREPKISKEDTELSHKRLTWAEYKIIFQNRNTWLCLICSIGFITWLITFTTFAPILMTEVDKISPTQMSWAMSAFGFGSWIWGFIVPLISDRIGRKPSLIIAGLLATLAPLVLAEVHVGVVPIMILLFVLAIGQGYSPVAMSIIPSESVPAVFAASTIGLMMMIGEIFGGTTVPTIAGIAADHYGLIAPMWISAAGSFLVFLVGFGIRETAPRRVGNKLNPEAGVPVEVKS</sequence>
<comment type="subcellular location">
    <subcellularLocation>
        <location evidence="1">Cell membrane</location>
        <topology evidence="1">Multi-pass membrane protein</topology>
    </subcellularLocation>
</comment>
<gene>
    <name evidence="7" type="ORF">K1I37_06080</name>
</gene>
<dbReference type="KEGG" id="aaco:K1I37_06080"/>
<dbReference type="SUPFAM" id="SSF103473">
    <property type="entry name" value="MFS general substrate transporter"/>
    <property type="match status" value="1"/>
</dbReference>
<reference evidence="8" key="1">
    <citation type="journal article" date="2022" name="G3 (Bethesda)">
        <title>Unveiling the complete genome sequence of Alicyclobacillus acidoterrestris DSM 3922T, a taint-producing strain.</title>
        <authorList>
            <person name="Leonardo I.C."/>
            <person name="Barreto Crespo M.T."/>
            <person name="Gaspar F.B."/>
        </authorList>
    </citation>
    <scope>NUCLEOTIDE SEQUENCE [LARGE SCALE GENOMIC DNA]</scope>
    <source>
        <strain evidence="8">DSM 3922</strain>
    </source>
</reference>